<name>A0A835XRP6_9CHLO</name>
<comment type="caution">
    <text evidence="2">The sequence shown here is derived from an EMBL/GenBank/DDBJ whole genome shotgun (WGS) entry which is preliminary data.</text>
</comment>
<evidence type="ECO:0000313" key="3">
    <source>
        <dbReference type="Proteomes" id="UP000612055"/>
    </source>
</evidence>
<sequence length="412" mass="42888">MNPLYAGDGVPLMPGPLALYMAGTNDMYIPYYSKAVAKVFEWLRASEGADSPVVGDLAEFFENGYVEHATDKYRYALKVVTLSKAAKEADMFAAFQFTSAWATYFRFCDVRPAKILPEDAYFAVSNPPDVEHLIKAGIDGGPVLGCPAEAGEGCHYFERRPPLPTWGQPSTSMRVRIPEAGAEAGGPAPPPRRALLQPHPASLPEQGADEEGEAGGAGGDEEGGEGEGELGTRQHSSLRPHRPGQAPAACLWRMTPPGVVPPPAPRTRAESSRSSASSCASASSSPPPPPSATGSRPPSPLSPTLAAAPPRAASSSPPESELGREASSARSSQRPSPRPSTEAAAVEPAVPCRQPLELEQAQAPPSGHLPPLPPPPWPPRPPSARGTAARLAAPPPAVLPAAADGPEPLPVA</sequence>
<dbReference type="Proteomes" id="UP000612055">
    <property type="component" value="Unassembled WGS sequence"/>
</dbReference>
<feature type="compositionally biased region" description="Low complexity" evidence="1">
    <location>
        <begin position="272"/>
        <end position="284"/>
    </location>
</feature>
<feature type="compositionally biased region" description="Low complexity" evidence="1">
    <location>
        <begin position="383"/>
        <end position="392"/>
    </location>
</feature>
<feature type="compositionally biased region" description="Pro residues" evidence="1">
    <location>
        <begin position="285"/>
        <end position="301"/>
    </location>
</feature>
<dbReference type="AlphaFoldDB" id="A0A835XRP6"/>
<evidence type="ECO:0000256" key="1">
    <source>
        <dbReference type="SAM" id="MobiDB-lite"/>
    </source>
</evidence>
<feature type="region of interest" description="Disordered" evidence="1">
    <location>
        <begin position="180"/>
        <end position="412"/>
    </location>
</feature>
<keyword evidence="3" id="KW-1185">Reference proteome</keyword>
<reference evidence="2" key="1">
    <citation type="journal article" date="2020" name="bioRxiv">
        <title>Comparative genomics of Chlamydomonas.</title>
        <authorList>
            <person name="Craig R.J."/>
            <person name="Hasan A.R."/>
            <person name="Ness R.W."/>
            <person name="Keightley P.D."/>
        </authorList>
    </citation>
    <scope>NUCLEOTIDE SEQUENCE</scope>
    <source>
        <strain evidence="2">CCAP 11/70</strain>
    </source>
</reference>
<dbReference type="EMBL" id="JAEHOE010000141">
    <property type="protein sequence ID" value="KAG2484819.1"/>
    <property type="molecule type" value="Genomic_DNA"/>
</dbReference>
<gene>
    <name evidence="2" type="ORF">HYH03_016386</name>
</gene>
<evidence type="ECO:0000313" key="2">
    <source>
        <dbReference type="EMBL" id="KAG2484819.1"/>
    </source>
</evidence>
<accession>A0A835XRP6</accession>
<organism evidence="2 3">
    <name type="scientific">Edaphochlamys debaryana</name>
    <dbReference type="NCBI Taxonomy" id="47281"/>
    <lineage>
        <taxon>Eukaryota</taxon>
        <taxon>Viridiplantae</taxon>
        <taxon>Chlorophyta</taxon>
        <taxon>core chlorophytes</taxon>
        <taxon>Chlorophyceae</taxon>
        <taxon>CS clade</taxon>
        <taxon>Chlamydomonadales</taxon>
        <taxon>Chlamydomonadales incertae sedis</taxon>
        <taxon>Edaphochlamys</taxon>
    </lineage>
</organism>
<proteinExistence type="predicted"/>
<feature type="compositionally biased region" description="Low complexity" evidence="1">
    <location>
        <begin position="302"/>
        <end position="335"/>
    </location>
</feature>
<feature type="compositionally biased region" description="Acidic residues" evidence="1">
    <location>
        <begin position="207"/>
        <end position="228"/>
    </location>
</feature>
<protein>
    <submittedName>
        <fullName evidence="2">Uncharacterized protein</fullName>
    </submittedName>
</protein>
<feature type="compositionally biased region" description="Pro residues" evidence="1">
    <location>
        <begin position="367"/>
        <end position="382"/>
    </location>
</feature>